<protein>
    <submittedName>
        <fullName evidence="6">C40 family peptidase</fullName>
    </submittedName>
</protein>
<dbReference type="InterPro" id="IPR038765">
    <property type="entry name" value="Papain-like_cys_pep_sf"/>
</dbReference>
<dbReference type="NCBIfam" id="TIGR02219">
    <property type="entry name" value="phage_NlpC_fam"/>
    <property type="match status" value="1"/>
</dbReference>
<dbReference type="AlphaFoldDB" id="A0A934IH72"/>
<accession>A0A934IH72</accession>
<keyword evidence="2" id="KW-0645">Protease</keyword>
<evidence type="ECO:0000259" key="5">
    <source>
        <dbReference type="PROSITE" id="PS51935"/>
    </source>
</evidence>
<dbReference type="InterPro" id="IPR000064">
    <property type="entry name" value="NLP_P60_dom"/>
</dbReference>
<proteinExistence type="inferred from homology"/>
<dbReference type="GO" id="GO:0008234">
    <property type="term" value="F:cysteine-type peptidase activity"/>
    <property type="evidence" value="ECO:0007669"/>
    <property type="project" value="UniProtKB-KW"/>
</dbReference>
<comment type="similarity">
    <text evidence="1">Belongs to the peptidase C40 family.</text>
</comment>
<evidence type="ECO:0000313" key="6">
    <source>
        <dbReference type="EMBL" id="MBJ3776403.1"/>
    </source>
</evidence>
<dbReference type="SUPFAM" id="SSF54001">
    <property type="entry name" value="Cysteine proteinases"/>
    <property type="match status" value="1"/>
</dbReference>
<evidence type="ECO:0000313" key="7">
    <source>
        <dbReference type="Proteomes" id="UP000609531"/>
    </source>
</evidence>
<dbReference type="EMBL" id="JAEKJA010000009">
    <property type="protein sequence ID" value="MBJ3776403.1"/>
    <property type="molecule type" value="Genomic_DNA"/>
</dbReference>
<dbReference type="Proteomes" id="UP000609531">
    <property type="component" value="Unassembled WGS sequence"/>
</dbReference>
<evidence type="ECO:0000256" key="4">
    <source>
        <dbReference type="ARBA" id="ARBA00022807"/>
    </source>
</evidence>
<feature type="domain" description="NlpC/P60" evidence="5">
    <location>
        <begin position="18"/>
        <end position="156"/>
    </location>
</feature>
<dbReference type="InterPro" id="IPR011929">
    <property type="entry name" value="Phage_pept_NlpC/P60"/>
</dbReference>
<dbReference type="GO" id="GO:0006508">
    <property type="term" value="P:proteolysis"/>
    <property type="evidence" value="ECO:0007669"/>
    <property type="project" value="UniProtKB-KW"/>
</dbReference>
<dbReference type="Pfam" id="PF00877">
    <property type="entry name" value="NLPC_P60"/>
    <property type="match status" value="1"/>
</dbReference>
<evidence type="ECO:0000256" key="3">
    <source>
        <dbReference type="ARBA" id="ARBA00022801"/>
    </source>
</evidence>
<comment type="caution">
    <text evidence="6">The sequence shown here is derived from an EMBL/GenBank/DDBJ whole genome shotgun (WGS) entry which is preliminary data.</text>
</comment>
<gene>
    <name evidence="6" type="ORF">JCR33_11920</name>
</gene>
<dbReference type="Gene3D" id="3.90.1720.10">
    <property type="entry name" value="endopeptidase domain like (from Nostoc punctiforme)"/>
    <property type="match status" value="1"/>
</dbReference>
<keyword evidence="4" id="KW-0788">Thiol protease</keyword>
<keyword evidence="7" id="KW-1185">Reference proteome</keyword>
<evidence type="ECO:0000256" key="1">
    <source>
        <dbReference type="ARBA" id="ARBA00007074"/>
    </source>
</evidence>
<keyword evidence="3" id="KW-0378">Hydrolase</keyword>
<reference evidence="6" key="1">
    <citation type="submission" date="2020-12" db="EMBL/GenBank/DDBJ databases">
        <title>Bacterial taxonomy.</title>
        <authorList>
            <person name="Pan X."/>
        </authorList>
    </citation>
    <scope>NUCLEOTIDE SEQUENCE</scope>
    <source>
        <strain evidence="6">B2012</strain>
    </source>
</reference>
<evidence type="ECO:0000256" key="2">
    <source>
        <dbReference type="ARBA" id="ARBA00022670"/>
    </source>
</evidence>
<dbReference type="PROSITE" id="PS51935">
    <property type="entry name" value="NLPC_P60"/>
    <property type="match status" value="1"/>
</dbReference>
<sequence>MVSSEAPPQYRDHRYCTPPTPGEVLAAARRWIGTPYHHQASARGVACDCVGLIRGVWRDLGYAPATPMPAYSRDWGDATGNEGVLAAAGAHLVARPTGTPEPGDVVVLRWRAAGLAKHAGIFAGNTFIHAFEPHGVVEASVDSFVAKRIVAAFAWPTRAPTEGEAA</sequence>
<organism evidence="6 7">
    <name type="scientific">Acuticoccus mangrovi</name>
    <dbReference type="NCBI Taxonomy" id="2796142"/>
    <lineage>
        <taxon>Bacteria</taxon>
        <taxon>Pseudomonadati</taxon>
        <taxon>Pseudomonadota</taxon>
        <taxon>Alphaproteobacteria</taxon>
        <taxon>Hyphomicrobiales</taxon>
        <taxon>Amorphaceae</taxon>
        <taxon>Acuticoccus</taxon>
    </lineage>
</organism>
<name>A0A934IH72_9HYPH</name>